<sequence length="84" mass="8653">MEEDSALEAAVTALEADDLVPEVAVEGAMAREVALEEALVQEEDTVLEGNTALEAVPEEGPALEGVVMALRGVVLALVKVAVPV</sequence>
<name>A0A6B0R811_9CETA</name>
<dbReference type="EMBL" id="VBQZ03000029">
    <property type="protein sequence ID" value="MXQ85920.1"/>
    <property type="molecule type" value="Genomic_DNA"/>
</dbReference>
<protein>
    <submittedName>
        <fullName evidence="1">Uncharacterized protein</fullName>
    </submittedName>
</protein>
<evidence type="ECO:0000313" key="1">
    <source>
        <dbReference type="EMBL" id="MXQ85920.1"/>
    </source>
</evidence>
<accession>A0A6B0R811</accession>
<dbReference type="Proteomes" id="UP000322234">
    <property type="component" value="Unassembled WGS sequence"/>
</dbReference>
<gene>
    <name evidence="1" type="ORF">E5288_WYG010249</name>
</gene>
<reference evidence="1" key="1">
    <citation type="submission" date="2019-10" db="EMBL/GenBank/DDBJ databases">
        <title>The sequence and de novo assembly of the wild yak genome.</title>
        <authorList>
            <person name="Liu Y."/>
        </authorList>
    </citation>
    <scope>NUCLEOTIDE SEQUENCE [LARGE SCALE GENOMIC DNA]</scope>
    <source>
        <strain evidence="1">WY2019</strain>
    </source>
</reference>
<organism evidence="1 2">
    <name type="scientific">Bos mutus</name>
    <name type="common">wild yak</name>
    <dbReference type="NCBI Taxonomy" id="72004"/>
    <lineage>
        <taxon>Eukaryota</taxon>
        <taxon>Metazoa</taxon>
        <taxon>Chordata</taxon>
        <taxon>Craniata</taxon>
        <taxon>Vertebrata</taxon>
        <taxon>Euteleostomi</taxon>
        <taxon>Mammalia</taxon>
        <taxon>Eutheria</taxon>
        <taxon>Laurasiatheria</taxon>
        <taxon>Artiodactyla</taxon>
        <taxon>Ruminantia</taxon>
        <taxon>Pecora</taxon>
        <taxon>Bovidae</taxon>
        <taxon>Bovinae</taxon>
        <taxon>Bos</taxon>
    </lineage>
</organism>
<comment type="caution">
    <text evidence="1">The sequence shown here is derived from an EMBL/GenBank/DDBJ whole genome shotgun (WGS) entry which is preliminary data.</text>
</comment>
<dbReference type="AlphaFoldDB" id="A0A6B0R811"/>
<keyword evidence="2" id="KW-1185">Reference proteome</keyword>
<proteinExistence type="predicted"/>
<evidence type="ECO:0000313" key="2">
    <source>
        <dbReference type="Proteomes" id="UP000322234"/>
    </source>
</evidence>